<evidence type="ECO:0000259" key="4">
    <source>
        <dbReference type="Pfam" id="PF02826"/>
    </source>
</evidence>
<evidence type="ECO:0000256" key="1">
    <source>
        <dbReference type="ARBA" id="ARBA00023002"/>
    </source>
</evidence>
<dbReference type="PROSITE" id="PS00671">
    <property type="entry name" value="D_2_HYDROXYACID_DH_3"/>
    <property type="match status" value="1"/>
</dbReference>
<dbReference type="Pfam" id="PF01557">
    <property type="entry name" value="FAA_hydrolase"/>
    <property type="match status" value="1"/>
</dbReference>
<name>A0ABS1PWG9_9ACTN</name>
<dbReference type="InterPro" id="IPR006140">
    <property type="entry name" value="D-isomer_DH_NAD-bd"/>
</dbReference>
<organism evidence="5 6">
    <name type="scientific">Streptomyces endocoffeicus</name>
    <dbReference type="NCBI Taxonomy" id="2898945"/>
    <lineage>
        <taxon>Bacteria</taxon>
        <taxon>Bacillati</taxon>
        <taxon>Actinomycetota</taxon>
        <taxon>Actinomycetes</taxon>
        <taxon>Kitasatosporales</taxon>
        <taxon>Streptomycetaceae</taxon>
        <taxon>Streptomyces</taxon>
    </lineage>
</organism>
<sequence>MDAATAQLLPADSTRSVLVGRVWDPETGGPRVVTVREGQLLDLTDEFPTVAGLVEHAAPARTVARAAAPVRWSLKDVAASSAGADPDVPRLLAPIDLQVIKACGITFAESLIERVIEERCRGDFSRASAVRGLVMEALGGSIAAAPGSPEALRAIEVLTAQGMWSQYLEVGLGRYPEVFTKAPVLSSVGHGSAIGIPSFSEWNNPEPELVLVVDSGGRVKGATLGNDVNLRDVEGRSALLLGMAKDNNASCAVGPFIRLLDDDFTLDVLRDEEITLRIAGRDGFRLAGHNSLSRISRTFEELVGATYGVHHQYPDGFALFTGTLFAPTQDRGEEGMGFTHRPGDRVTISSPHLGTLMNTTAPTEDLPPWEFGLRAMSTYLAGLGPARTPISDPAVVLVPHADCASVLAEVPGLRPVVYDPRSALPAEARTARVLVAPFLMTPGITALTDGMPDLELVQLLTAGAEAWIGRLPEGVALSDCRGAHGGATAEWVVSALLAVYRHLPRFGRAQDEGRWDYHRTEELAGKKILIVGAGDVAENTVRRLAGFEVSTTLVGRRARDGVHGMDELPALLPEHDATVLVVPLTEETRGMADAEFLAAMPDGAVLVNGARGPVCDTDALVAELDSERLRAAIDVTDPEPLPEGHPLWKVPGLLLTPHVAASVPLTMPRAYDVAAEQLRYFVRGEEPPNVVHGTY</sequence>
<keyword evidence="5" id="KW-0378">Hydrolase</keyword>
<dbReference type="Pfam" id="PF02826">
    <property type="entry name" value="2-Hacid_dh_C"/>
    <property type="match status" value="1"/>
</dbReference>
<feature type="domain" description="D-isomer specific 2-hydroxyacid dehydrogenase NAD-binding" evidence="4">
    <location>
        <begin position="494"/>
        <end position="660"/>
    </location>
</feature>
<dbReference type="InterPro" id="IPR036663">
    <property type="entry name" value="Fumarylacetoacetase_C_sf"/>
</dbReference>
<dbReference type="RefSeq" id="WP_201854529.1">
    <property type="nucleotide sequence ID" value="NZ_JAERRG010000014.1"/>
</dbReference>
<dbReference type="Proteomes" id="UP000621510">
    <property type="component" value="Unassembled WGS sequence"/>
</dbReference>
<dbReference type="InterPro" id="IPR036291">
    <property type="entry name" value="NAD(P)-bd_dom_sf"/>
</dbReference>
<dbReference type="InterPro" id="IPR029753">
    <property type="entry name" value="D-isomer_DH_CS"/>
</dbReference>
<keyword evidence="1" id="KW-0560">Oxidoreductase</keyword>
<protein>
    <submittedName>
        <fullName evidence="5">Fumarylacetoacetate hydrolase family protein</fullName>
    </submittedName>
</protein>
<accession>A0ABS1PWG9</accession>
<dbReference type="PANTHER" id="PTHR43333:SF1">
    <property type="entry name" value="D-ISOMER SPECIFIC 2-HYDROXYACID DEHYDROGENASE NAD-BINDING DOMAIN-CONTAINING PROTEIN"/>
    <property type="match status" value="1"/>
</dbReference>
<dbReference type="GO" id="GO:0016787">
    <property type="term" value="F:hydrolase activity"/>
    <property type="evidence" value="ECO:0007669"/>
    <property type="project" value="UniProtKB-KW"/>
</dbReference>
<comment type="caution">
    <text evidence="5">The sequence shown here is derived from an EMBL/GenBank/DDBJ whole genome shotgun (WGS) entry which is preliminary data.</text>
</comment>
<dbReference type="SUPFAM" id="SSF56529">
    <property type="entry name" value="FAH"/>
    <property type="match status" value="1"/>
</dbReference>
<dbReference type="SUPFAM" id="SSF51735">
    <property type="entry name" value="NAD(P)-binding Rossmann-fold domains"/>
    <property type="match status" value="1"/>
</dbReference>
<proteinExistence type="predicted"/>
<feature type="domain" description="Fumarylacetoacetase-like C-terminal" evidence="3">
    <location>
        <begin position="176"/>
        <end position="359"/>
    </location>
</feature>
<evidence type="ECO:0000256" key="2">
    <source>
        <dbReference type="ARBA" id="ARBA00023027"/>
    </source>
</evidence>
<keyword evidence="2" id="KW-0520">NAD</keyword>
<keyword evidence="6" id="KW-1185">Reference proteome</keyword>
<evidence type="ECO:0000313" key="5">
    <source>
        <dbReference type="EMBL" id="MBL1116639.1"/>
    </source>
</evidence>
<evidence type="ECO:0000313" key="6">
    <source>
        <dbReference type="Proteomes" id="UP000621510"/>
    </source>
</evidence>
<dbReference type="CDD" id="cd12166">
    <property type="entry name" value="2-Hacid_dh_7"/>
    <property type="match status" value="1"/>
</dbReference>
<dbReference type="InterPro" id="IPR011234">
    <property type="entry name" value="Fumarylacetoacetase-like_C"/>
</dbReference>
<reference evidence="5 6" key="1">
    <citation type="submission" date="2021-01" db="EMBL/GenBank/DDBJ databases">
        <title>WGS of actinomycetes isolated from Thailand.</title>
        <authorList>
            <person name="Thawai C."/>
        </authorList>
    </citation>
    <scope>NUCLEOTIDE SEQUENCE [LARGE SCALE GENOMIC DNA]</scope>
    <source>
        <strain evidence="5 6">CA3R110</strain>
    </source>
</reference>
<dbReference type="Gene3D" id="3.90.850.10">
    <property type="entry name" value="Fumarylacetoacetase-like, C-terminal domain"/>
    <property type="match status" value="1"/>
</dbReference>
<dbReference type="PANTHER" id="PTHR43333">
    <property type="entry name" value="2-HACID_DH_C DOMAIN-CONTAINING PROTEIN"/>
    <property type="match status" value="1"/>
</dbReference>
<dbReference type="Gene3D" id="3.40.50.720">
    <property type="entry name" value="NAD(P)-binding Rossmann-like Domain"/>
    <property type="match status" value="2"/>
</dbReference>
<dbReference type="EMBL" id="JAERRG010000014">
    <property type="protein sequence ID" value="MBL1116639.1"/>
    <property type="molecule type" value="Genomic_DNA"/>
</dbReference>
<gene>
    <name evidence="5" type="ORF">JK364_30235</name>
</gene>
<evidence type="ECO:0000259" key="3">
    <source>
        <dbReference type="Pfam" id="PF01557"/>
    </source>
</evidence>